<sequence length="186" mass="20323">MKKNYIAVLCILGSCANVKCVNPSRAQALWNTARKQVFTARGNVGPRINTAINNTGPFVTSSMHNASVRAQEIADSTKNTINAGQEALRKAGEQAYVSAASQVAKARIYLHDRNAKERFDKMLRIAEEICKIVESIRPGTSAARDIYDNGVSLDNVQKIKDSSQKVHGAATELITMYKMNNHATNA</sequence>
<evidence type="ECO:0000313" key="2">
    <source>
        <dbReference type="Proteomes" id="UP000325004"/>
    </source>
</evidence>
<dbReference type="AlphaFoldDB" id="A0A5C0UH15"/>
<dbReference type="PROSITE" id="PS51257">
    <property type="entry name" value="PROKAR_LIPOPROTEIN"/>
    <property type="match status" value="1"/>
</dbReference>
<organism evidence="1 2">
    <name type="scientific">Candidatus Cytomitobacter primus</name>
    <dbReference type="NCBI Taxonomy" id="2066024"/>
    <lineage>
        <taxon>Bacteria</taxon>
        <taxon>Pseudomonadati</taxon>
        <taxon>Pseudomonadota</taxon>
        <taxon>Alphaproteobacteria</taxon>
        <taxon>Holosporales</taxon>
        <taxon>Holosporaceae</taxon>
        <taxon>Candidatus Cytomitobacter</taxon>
    </lineage>
</organism>
<keyword evidence="2" id="KW-1185">Reference proteome</keyword>
<gene>
    <name evidence="1" type="ORF">FZC34_01555</name>
</gene>
<dbReference type="Proteomes" id="UP000325004">
    <property type="component" value="Chromosome"/>
</dbReference>
<name>A0A5C0UH15_9PROT</name>
<evidence type="ECO:0000313" key="1">
    <source>
        <dbReference type="EMBL" id="QEK38592.1"/>
    </source>
</evidence>
<reference evidence="1 2" key="1">
    <citation type="submission" date="2019-08" db="EMBL/GenBank/DDBJ databases">
        <title>Highly reduced genomes of protist endosymbionts show evolutionary convergence.</title>
        <authorList>
            <person name="George E."/>
            <person name="Husnik F."/>
            <person name="Tashyreva D."/>
            <person name="Prokopchuk G."/>
            <person name="Horak A."/>
            <person name="Kwong W.K."/>
            <person name="Lukes J."/>
            <person name="Keeling P.J."/>
        </authorList>
    </citation>
    <scope>NUCLEOTIDE SEQUENCE [LARGE SCALE GENOMIC DNA]</scope>
    <source>
        <strain evidence="1">1604LC</strain>
    </source>
</reference>
<accession>A0A5C0UH15</accession>
<protein>
    <submittedName>
        <fullName evidence="1">Uncharacterized protein</fullName>
    </submittedName>
</protein>
<dbReference type="KEGG" id="cpri:FZC34_01555"/>
<dbReference type="RefSeq" id="WP_148971713.1">
    <property type="nucleotide sequence ID" value="NZ_CP043316.1"/>
</dbReference>
<proteinExistence type="predicted"/>
<dbReference type="EMBL" id="CP043316">
    <property type="protein sequence ID" value="QEK38592.1"/>
    <property type="molecule type" value="Genomic_DNA"/>
</dbReference>